<keyword evidence="4" id="KW-0375">Hydrogen ion transport</keyword>
<protein>
    <submittedName>
        <fullName evidence="9">Unidentified protein</fullName>
    </submittedName>
</protein>
<dbReference type="GO" id="GO:0031966">
    <property type="term" value="C:mitochondrial membrane"/>
    <property type="evidence" value="ECO:0007669"/>
    <property type="project" value="UniProtKB-SubCell"/>
</dbReference>
<keyword evidence="2" id="KW-0813">Transport</keyword>
<proteinExistence type="predicted"/>
<evidence type="ECO:0000256" key="8">
    <source>
        <dbReference type="SAM" id="Phobius"/>
    </source>
</evidence>
<evidence type="ECO:0000256" key="6">
    <source>
        <dbReference type="ARBA" id="ARBA00023128"/>
    </source>
</evidence>
<evidence type="ECO:0000256" key="5">
    <source>
        <dbReference type="ARBA" id="ARBA00023065"/>
    </source>
</evidence>
<dbReference type="InterPro" id="IPR008688">
    <property type="entry name" value="ATP_synth_Bsub_B/MI25"/>
</dbReference>
<dbReference type="GO" id="GO:0015078">
    <property type="term" value="F:proton transmembrane transporter activity"/>
    <property type="evidence" value="ECO:0007669"/>
    <property type="project" value="InterPro"/>
</dbReference>
<dbReference type="GeneID" id="809783"/>
<accession>O99985</accession>
<organism evidence="9">
    <name type="scientific">Porphyra purpurea</name>
    <name type="common">Red seaweed</name>
    <name type="synonym">Ulva purpurea</name>
    <dbReference type="NCBI Taxonomy" id="2787"/>
    <lineage>
        <taxon>Eukaryota</taxon>
        <taxon>Rhodophyta</taxon>
        <taxon>Bangiophyceae</taxon>
        <taxon>Bangiales</taxon>
        <taxon>Bangiaceae</taxon>
        <taxon>Porphyra</taxon>
    </lineage>
</organism>
<keyword evidence="8" id="KW-0812">Transmembrane</keyword>
<reference evidence="9" key="1">
    <citation type="journal article" date="1999" name="Plant Cell">
        <title>Complete sequence of the mitochondrial DNA of the red alga Porphyra purpurea. Cyanobacterial introns and shared ancestry of red and green algae.</title>
        <authorList>
            <person name="Burger G."/>
            <person name="Saint-Louis D."/>
            <person name="Gray M.W."/>
            <person name="Lang B.F."/>
        </authorList>
    </citation>
    <scope>NUCLEOTIDE SEQUENCE</scope>
</reference>
<evidence type="ECO:0000256" key="3">
    <source>
        <dbReference type="ARBA" id="ARBA00022547"/>
    </source>
</evidence>
<keyword evidence="7 8" id="KW-0472">Membrane</keyword>
<evidence type="ECO:0000256" key="2">
    <source>
        <dbReference type="ARBA" id="ARBA00022448"/>
    </source>
</evidence>
<keyword evidence="3" id="KW-0138">CF(0)</keyword>
<feature type="transmembrane region" description="Helical" evidence="8">
    <location>
        <begin position="6"/>
        <end position="28"/>
    </location>
</feature>
<dbReference type="Pfam" id="PF05405">
    <property type="entry name" value="Mt_ATP-synt_B"/>
    <property type="match status" value="1"/>
</dbReference>
<dbReference type="GO" id="GO:0045259">
    <property type="term" value="C:proton-transporting ATP synthase complex"/>
    <property type="evidence" value="ECO:0007669"/>
    <property type="project" value="UniProtKB-KW"/>
</dbReference>
<keyword evidence="5" id="KW-0406">Ion transport</keyword>
<evidence type="ECO:0000256" key="7">
    <source>
        <dbReference type="ARBA" id="ARBA00023136"/>
    </source>
</evidence>
<sequence>MKTLNFPTISLTSLHVLALFIVICYHNIYIFTEESILLFCFIAWVNITWTYLSPQISSSLEERTHKIYLNFQQVATNNIISWKNYRQGYSFKTLHTVVLNSLVPHLAYFIQSILLLESKSKSFQAIAPYLKRLNVVKDLENKLIKISYSIICQRIQDVTFIREFYGDQLSIKSFNSESKLDMLERIRKLEEQV</sequence>
<evidence type="ECO:0000256" key="4">
    <source>
        <dbReference type="ARBA" id="ARBA00022781"/>
    </source>
</evidence>
<evidence type="ECO:0000313" key="9">
    <source>
        <dbReference type="EMBL" id="AAD03113.1"/>
    </source>
</evidence>
<dbReference type="EMBL" id="AF114794">
    <property type="protein sequence ID" value="AAD03113.1"/>
    <property type="molecule type" value="Genomic_DNA"/>
</dbReference>
<dbReference type="RefSeq" id="NP_049310.1">
    <property type="nucleotide sequence ID" value="NC_002007.1"/>
</dbReference>
<dbReference type="AlphaFoldDB" id="O99985"/>
<dbReference type="GO" id="GO:0015986">
    <property type="term" value="P:proton motive force-driven ATP synthesis"/>
    <property type="evidence" value="ECO:0007669"/>
    <property type="project" value="InterPro"/>
</dbReference>
<dbReference type="PIR" id="T11234">
    <property type="entry name" value="T11234"/>
</dbReference>
<gene>
    <name evidence="9" type="primary">ymf39</name>
    <name evidence="9" type="synonym">orf25 (angiosperm mt)</name>
</gene>
<keyword evidence="8" id="KW-1133">Transmembrane helix</keyword>
<evidence type="ECO:0000256" key="1">
    <source>
        <dbReference type="ARBA" id="ARBA00004325"/>
    </source>
</evidence>
<name>O99985_PORPU</name>
<keyword evidence="6 9" id="KW-0496">Mitochondrion</keyword>
<geneLocation type="mitochondrion" evidence="9"/>
<comment type="subcellular location">
    <subcellularLocation>
        <location evidence="1">Mitochondrion membrane</location>
    </subcellularLocation>
</comment>